<keyword evidence="3" id="KW-0482">Metalloprotease</keyword>
<dbReference type="OrthoDB" id="3693644at2"/>
<feature type="domain" description="CAAX prenyl protease 2/Lysostaphin resistance protein A-like" evidence="2">
    <location>
        <begin position="125"/>
        <end position="231"/>
    </location>
</feature>
<feature type="transmembrane region" description="Helical" evidence="1">
    <location>
        <begin position="151"/>
        <end position="171"/>
    </location>
</feature>
<dbReference type="GO" id="GO:0006508">
    <property type="term" value="P:proteolysis"/>
    <property type="evidence" value="ECO:0007669"/>
    <property type="project" value="UniProtKB-KW"/>
</dbReference>
<name>A0A3S9SL45_EIKCO</name>
<dbReference type="InterPro" id="IPR042150">
    <property type="entry name" value="MmRce1-like"/>
</dbReference>
<keyword evidence="1" id="KW-0472">Membrane</keyword>
<dbReference type="InterPro" id="IPR003675">
    <property type="entry name" value="Rce1/LyrA-like_dom"/>
</dbReference>
<keyword evidence="1" id="KW-0812">Transmembrane</keyword>
<dbReference type="Proteomes" id="UP000282435">
    <property type="component" value="Chromosome"/>
</dbReference>
<organism evidence="3 4">
    <name type="scientific">Eikenella corrodens</name>
    <dbReference type="NCBI Taxonomy" id="539"/>
    <lineage>
        <taxon>Bacteria</taxon>
        <taxon>Pseudomonadati</taxon>
        <taxon>Pseudomonadota</taxon>
        <taxon>Betaproteobacteria</taxon>
        <taxon>Neisseriales</taxon>
        <taxon>Neisseriaceae</taxon>
        <taxon>Eikenella</taxon>
    </lineage>
</organism>
<dbReference type="EMBL" id="CP034670">
    <property type="protein sequence ID" value="AZR60230.1"/>
    <property type="molecule type" value="Genomic_DNA"/>
</dbReference>
<feature type="transmembrane region" description="Helical" evidence="1">
    <location>
        <begin position="191"/>
        <end position="212"/>
    </location>
</feature>
<dbReference type="GO" id="GO:0004175">
    <property type="term" value="F:endopeptidase activity"/>
    <property type="evidence" value="ECO:0007669"/>
    <property type="project" value="UniProtKB-ARBA"/>
</dbReference>
<feature type="transmembrane region" description="Helical" evidence="1">
    <location>
        <begin position="121"/>
        <end position="139"/>
    </location>
</feature>
<evidence type="ECO:0000313" key="4">
    <source>
        <dbReference type="Proteomes" id="UP000282435"/>
    </source>
</evidence>
<dbReference type="GO" id="GO:0080120">
    <property type="term" value="P:CAAX-box protein maturation"/>
    <property type="evidence" value="ECO:0007669"/>
    <property type="project" value="UniProtKB-ARBA"/>
</dbReference>
<accession>A0A3S9SL45</accession>
<dbReference type="PANTHER" id="PTHR35797">
    <property type="entry name" value="PROTEASE-RELATED"/>
    <property type="match status" value="1"/>
</dbReference>
<reference evidence="3 4" key="1">
    <citation type="submission" date="2018-12" db="EMBL/GenBank/DDBJ databases">
        <title>Genome sequencing of Eikenella corrodens KCOM 3110 (= JS217).</title>
        <authorList>
            <person name="Koo J.-K."/>
            <person name="Park S.-N."/>
            <person name="Lim Y.K."/>
        </authorList>
    </citation>
    <scope>NUCLEOTIDE SEQUENCE [LARGE SCALE GENOMIC DNA]</scope>
    <source>
        <strain evidence="3 4">KCOM 3110</strain>
    </source>
</reference>
<dbReference type="PANTHER" id="PTHR35797:SF1">
    <property type="entry name" value="PROTEASE"/>
    <property type="match status" value="1"/>
</dbReference>
<dbReference type="Pfam" id="PF02517">
    <property type="entry name" value="Rce1-like"/>
    <property type="match status" value="1"/>
</dbReference>
<protein>
    <submittedName>
        <fullName evidence="3">CPBP family intramembrane metalloprotease</fullName>
    </submittedName>
</protein>
<feature type="transmembrane region" description="Helical" evidence="1">
    <location>
        <begin position="40"/>
        <end position="60"/>
    </location>
</feature>
<evidence type="ECO:0000313" key="3">
    <source>
        <dbReference type="EMBL" id="AZR60230.1"/>
    </source>
</evidence>
<dbReference type="AlphaFoldDB" id="A0A3S9SL45"/>
<sequence>MPKPYRPFLFYFLFMLIPWILWFSAAYISHRPDAAAHQWAQAGLGLAGLFAPAVIGAWLLHQNPEHWADAKRRLFRLNGFPKRYIAIAALLGSVTLVIAQLVSLTFGHGWEQFRITGQPSFTSALLSPWFMLAIAPVAEEIAWHGYGTDALTARFSLFVSSLIFSVFWAFWHLPLAFVKGYYQSQVFAEGALYTANFVLSLIAFVILMNWLYMKSGRSISVAILFHLCANLGNEIFSTHPDSKVIQTVIFTGIVLWVLVKEKSLFFLQETRGDLCKIPQNPLNSHQDI</sequence>
<evidence type="ECO:0000259" key="2">
    <source>
        <dbReference type="Pfam" id="PF02517"/>
    </source>
</evidence>
<gene>
    <name evidence="3" type="ORF">ELB75_09475</name>
</gene>
<feature type="transmembrane region" description="Helical" evidence="1">
    <location>
        <begin position="7"/>
        <end position="28"/>
    </location>
</feature>
<keyword evidence="3" id="KW-0645">Protease</keyword>
<keyword evidence="1" id="KW-1133">Transmembrane helix</keyword>
<dbReference type="GO" id="GO:0008237">
    <property type="term" value="F:metallopeptidase activity"/>
    <property type="evidence" value="ECO:0007669"/>
    <property type="project" value="UniProtKB-KW"/>
</dbReference>
<proteinExistence type="predicted"/>
<evidence type="ECO:0000256" key="1">
    <source>
        <dbReference type="SAM" id="Phobius"/>
    </source>
</evidence>
<dbReference type="RefSeq" id="WP_126983704.1">
    <property type="nucleotide sequence ID" value="NZ_CP034670.1"/>
</dbReference>
<feature type="transmembrane region" description="Helical" evidence="1">
    <location>
        <begin position="81"/>
        <end position="101"/>
    </location>
</feature>
<keyword evidence="3" id="KW-0378">Hydrolase</keyword>